<dbReference type="RefSeq" id="WP_092055538.1">
    <property type="nucleotide sequence ID" value="NZ_FOQD01000020.1"/>
</dbReference>
<dbReference type="SUPFAM" id="SSF50494">
    <property type="entry name" value="Trypsin-like serine proteases"/>
    <property type="match status" value="1"/>
</dbReference>
<dbReference type="OrthoDB" id="269106at2"/>
<reference evidence="3" key="1">
    <citation type="submission" date="2016-10" db="EMBL/GenBank/DDBJ databases">
        <authorList>
            <person name="Varghese N."/>
            <person name="Submissions S."/>
        </authorList>
    </citation>
    <scope>NUCLEOTIDE SEQUENCE [LARGE SCALE GENOMIC DNA]</scope>
    <source>
        <strain evidence="3">DSM 26348</strain>
    </source>
</reference>
<dbReference type="Gene3D" id="2.60.120.260">
    <property type="entry name" value="Galactose-binding domain-like"/>
    <property type="match status" value="1"/>
</dbReference>
<dbReference type="STRING" id="1576369.SAMN05421753_12018"/>
<dbReference type="Proteomes" id="UP000199518">
    <property type="component" value="Unassembled WGS sequence"/>
</dbReference>
<evidence type="ECO:0000256" key="1">
    <source>
        <dbReference type="SAM" id="SignalP"/>
    </source>
</evidence>
<proteinExistence type="predicted"/>
<keyword evidence="3" id="KW-1185">Reference proteome</keyword>
<dbReference type="InterPro" id="IPR001940">
    <property type="entry name" value="Peptidase_S1C"/>
</dbReference>
<dbReference type="Pfam" id="PF13365">
    <property type="entry name" value="Trypsin_2"/>
    <property type="match status" value="1"/>
</dbReference>
<dbReference type="EMBL" id="FOQD01000020">
    <property type="protein sequence ID" value="SFJ41781.1"/>
    <property type="molecule type" value="Genomic_DNA"/>
</dbReference>
<dbReference type="GO" id="GO:0004252">
    <property type="term" value="F:serine-type endopeptidase activity"/>
    <property type="evidence" value="ECO:0007669"/>
    <property type="project" value="InterPro"/>
</dbReference>
<evidence type="ECO:0000313" key="2">
    <source>
        <dbReference type="EMBL" id="SFJ41781.1"/>
    </source>
</evidence>
<organism evidence="2 3">
    <name type="scientific">Planctomicrobium piriforme</name>
    <dbReference type="NCBI Taxonomy" id="1576369"/>
    <lineage>
        <taxon>Bacteria</taxon>
        <taxon>Pseudomonadati</taxon>
        <taxon>Planctomycetota</taxon>
        <taxon>Planctomycetia</taxon>
        <taxon>Planctomycetales</taxon>
        <taxon>Planctomycetaceae</taxon>
        <taxon>Planctomicrobium</taxon>
    </lineage>
</organism>
<feature type="chain" id="PRO_5011722067" evidence="1">
    <location>
        <begin position="25"/>
        <end position="1081"/>
    </location>
</feature>
<gene>
    <name evidence="2" type="ORF">SAMN05421753_12018</name>
</gene>
<dbReference type="PRINTS" id="PR00834">
    <property type="entry name" value="PROTEASES2C"/>
</dbReference>
<dbReference type="Gene3D" id="2.40.10.120">
    <property type="match status" value="1"/>
</dbReference>
<feature type="signal peptide" evidence="1">
    <location>
        <begin position="1"/>
        <end position="24"/>
    </location>
</feature>
<sequence length="1081" mass="118039">MWSRWNFIALSVHISLAWSPIAIAAEIPREILDRCKNATAMVDIGRGTGSAFCIRGDGLFITNDHVVAAAESPGQIRLILASGEAEQRAVQVRILRRDSENDLALLQTTEKLSHPAIPLGEAAGLHETMTVTTLGYPFGRLMSLKRSDYPSISLNVGRISALRKQAGELKAIQLDGSVNPGNSGGPVVDEKGRVVGMIVSGIRGSGLSLAIPISTLKQFLEQPAMIVNHPSCSYQRRSEPVSIQIETVMFDAKQLPSDIELQFEYPGRPPRIIRAARVGNAFQVTAPIVENIEKDRFYLAFRQGLQWDYVQPKSAGFRFGETDLSWAEVRLIERRGDLHMVTFLNGTRLIGQITDWGTIPQGHLANLDPRAADRLDVVAVDPVVGSVSMHLQAFRNENVIGESDHIIEFTDLPAHLPKDCSLGDSVRSLSTALARIDDAFAPDLDEVEIEANVTGASRLIISKDGFVWQHEHGDKPGQSDADGKYLLINQQRWNLNWSRSTPASETPDISAPFKIRLGPAIWDLAILSVNGDSEQKAGVSMAIVEHSDRSIALQFDKSDQPQRLFRLRLTKQRFGPSGRPGVEQDLRLQPAGPIASEAKHRFANQPDGAQIAISPRSELGYLWGPISKGDSLTFRYVRGTWGPNGKDKPVSPDDSISPLGAEGRLCLAATDRLTGGSEVVATLPDRTRKIPFVWIAPCDLDRLTFRIEDSDGSFSANVGDEVIYQIACSPAPPLGYRSGPIGARGTPIASTLVSAPLVSGLGVLSVAPNLLPDPSFEETNPAAALPPAWGLASAEPEGLDCRTAPWGHTGVRCLQLAHLSGKASVTTPQQPMLPNSRQAVKFWIRGGAFRPETTDFSIDYFDASGKLVGNIVRAFPMERYGAVEKGWTISTALVSPEKFKTAVCYQASVSVTKGEILLDDFALLSLSSSPEHNALWNGGFENTIGEVFYDWVLKLNDAWLVQPQGDSIPPKSGWNRVQIQSESGSAKLTSYVPGATNKTKTLRLTGWHQARVGTGKLKLILFREKEKLKEFIAPQNPGPEWTMAEMKVRPDELGEATHWGVEYEASGKFDIAVDDVRVWTE</sequence>
<protein>
    <submittedName>
        <fullName evidence="2">Trypsin-like peptidase domain-containing protein</fullName>
    </submittedName>
</protein>
<evidence type="ECO:0000313" key="3">
    <source>
        <dbReference type="Proteomes" id="UP000199518"/>
    </source>
</evidence>
<dbReference type="InterPro" id="IPR009003">
    <property type="entry name" value="Peptidase_S1_PA"/>
</dbReference>
<keyword evidence="1" id="KW-0732">Signal</keyword>
<dbReference type="PANTHER" id="PTHR43019:SF23">
    <property type="entry name" value="PROTEASE DO-LIKE 5, CHLOROPLASTIC"/>
    <property type="match status" value="1"/>
</dbReference>
<accession>A0A1I3R8Q4</accession>
<dbReference type="PANTHER" id="PTHR43019">
    <property type="entry name" value="SERINE ENDOPROTEASE DEGS"/>
    <property type="match status" value="1"/>
</dbReference>
<dbReference type="GO" id="GO:0006508">
    <property type="term" value="P:proteolysis"/>
    <property type="evidence" value="ECO:0007669"/>
    <property type="project" value="InterPro"/>
</dbReference>
<name>A0A1I3R8Q4_9PLAN</name>
<dbReference type="AlphaFoldDB" id="A0A1I3R8Q4"/>